<comment type="similarity">
    <text evidence="1">Belongs to the disease resistance NB-LRR family.</text>
</comment>
<dbReference type="InterPro" id="IPR058922">
    <property type="entry name" value="WHD_DRP"/>
</dbReference>
<evidence type="ECO:0008006" key="13">
    <source>
        <dbReference type="Google" id="ProtNLM"/>
    </source>
</evidence>
<dbReference type="Pfam" id="PF00931">
    <property type="entry name" value="NB-ARC"/>
    <property type="match status" value="1"/>
</dbReference>
<dbReference type="Gene3D" id="1.10.8.430">
    <property type="entry name" value="Helical domain of apoptotic protease-activating factors"/>
    <property type="match status" value="1"/>
</dbReference>
<evidence type="ECO:0000256" key="6">
    <source>
        <dbReference type="ARBA" id="ARBA00022840"/>
    </source>
</evidence>
<evidence type="ECO:0000256" key="2">
    <source>
        <dbReference type="ARBA" id="ARBA00022614"/>
    </source>
</evidence>
<dbReference type="Gene3D" id="3.40.50.300">
    <property type="entry name" value="P-loop containing nucleotide triphosphate hydrolases"/>
    <property type="match status" value="1"/>
</dbReference>
<dbReference type="PANTHER" id="PTHR36766:SF60">
    <property type="entry name" value="NB-ARC DOMAIN-CONTAINING PROTEIN"/>
    <property type="match status" value="1"/>
</dbReference>
<evidence type="ECO:0000259" key="8">
    <source>
        <dbReference type="Pfam" id="PF18052"/>
    </source>
</evidence>
<dbReference type="InterPro" id="IPR002182">
    <property type="entry name" value="NB-ARC"/>
</dbReference>
<keyword evidence="4" id="KW-0547">Nucleotide-binding</keyword>
<evidence type="ECO:0000256" key="3">
    <source>
        <dbReference type="ARBA" id="ARBA00022737"/>
    </source>
</evidence>
<comment type="caution">
    <text evidence="11">The sequence shown here is derived from an EMBL/GenBank/DDBJ whole genome shotgun (WGS) entry which is preliminary data.</text>
</comment>
<proteinExistence type="inferred from homology"/>
<organism evidence="11 12">
    <name type="scientific">Rhynchospora tenuis</name>
    <dbReference type="NCBI Taxonomy" id="198213"/>
    <lineage>
        <taxon>Eukaryota</taxon>
        <taxon>Viridiplantae</taxon>
        <taxon>Streptophyta</taxon>
        <taxon>Embryophyta</taxon>
        <taxon>Tracheophyta</taxon>
        <taxon>Spermatophyta</taxon>
        <taxon>Magnoliopsida</taxon>
        <taxon>Liliopsida</taxon>
        <taxon>Poales</taxon>
        <taxon>Cyperaceae</taxon>
        <taxon>Cyperoideae</taxon>
        <taxon>Rhynchosporeae</taxon>
        <taxon>Rhynchospora</taxon>
    </lineage>
</organism>
<evidence type="ECO:0000313" key="12">
    <source>
        <dbReference type="Proteomes" id="UP001210211"/>
    </source>
</evidence>
<evidence type="ECO:0000256" key="5">
    <source>
        <dbReference type="ARBA" id="ARBA00022821"/>
    </source>
</evidence>
<dbReference type="InterPro" id="IPR042197">
    <property type="entry name" value="Apaf_helical"/>
</dbReference>
<dbReference type="PRINTS" id="PR00364">
    <property type="entry name" value="DISEASERSIST"/>
</dbReference>
<feature type="domain" description="Disease resistance protein winged helix" evidence="9">
    <location>
        <begin position="480"/>
        <end position="525"/>
    </location>
</feature>
<feature type="domain" description="NB-ARC" evidence="7">
    <location>
        <begin position="215"/>
        <end position="400"/>
    </location>
</feature>
<evidence type="ECO:0000256" key="4">
    <source>
        <dbReference type="ARBA" id="ARBA00022741"/>
    </source>
</evidence>
<evidence type="ECO:0000259" key="10">
    <source>
        <dbReference type="Pfam" id="PF25019"/>
    </source>
</evidence>
<evidence type="ECO:0000256" key="1">
    <source>
        <dbReference type="ARBA" id="ARBA00008894"/>
    </source>
</evidence>
<feature type="domain" description="R13L1/DRL21-like LRR repeat region" evidence="10">
    <location>
        <begin position="565"/>
        <end position="692"/>
    </location>
</feature>
<dbReference type="AlphaFoldDB" id="A0AAD5W8M8"/>
<dbReference type="InterPro" id="IPR041118">
    <property type="entry name" value="Rx_N"/>
</dbReference>
<evidence type="ECO:0000259" key="7">
    <source>
        <dbReference type="Pfam" id="PF00931"/>
    </source>
</evidence>
<dbReference type="Proteomes" id="UP001210211">
    <property type="component" value="Unassembled WGS sequence"/>
</dbReference>
<dbReference type="Pfam" id="PF25019">
    <property type="entry name" value="LRR_R13L1-DRL21"/>
    <property type="match status" value="1"/>
</dbReference>
<dbReference type="GO" id="GO:0006952">
    <property type="term" value="P:defense response"/>
    <property type="evidence" value="ECO:0007669"/>
    <property type="project" value="UniProtKB-KW"/>
</dbReference>
<dbReference type="InterPro" id="IPR056789">
    <property type="entry name" value="LRR_R13L1-DRL21"/>
</dbReference>
<evidence type="ECO:0000313" key="11">
    <source>
        <dbReference type="EMBL" id="KAJ3684265.1"/>
    </source>
</evidence>
<reference evidence="11 12" key="1">
    <citation type="journal article" date="2022" name="Cell">
        <title>Repeat-based holocentromeres influence genome architecture and karyotype evolution.</title>
        <authorList>
            <person name="Hofstatter P.G."/>
            <person name="Thangavel G."/>
            <person name="Lux T."/>
            <person name="Neumann P."/>
            <person name="Vondrak T."/>
            <person name="Novak P."/>
            <person name="Zhang M."/>
            <person name="Costa L."/>
            <person name="Castellani M."/>
            <person name="Scott A."/>
            <person name="Toegelov H."/>
            <person name="Fuchs J."/>
            <person name="Mata-Sucre Y."/>
            <person name="Dias Y."/>
            <person name="Vanzela A.L.L."/>
            <person name="Huettel B."/>
            <person name="Almeida C.C.S."/>
            <person name="Simkova H."/>
            <person name="Souza G."/>
            <person name="Pedrosa-Harand A."/>
            <person name="Macas J."/>
            <person name="Mayer K.F.X."/>
            <person name="Houben A."/>
            <person name="Marques A."/>
        </authorList>
    </citation>
    <scope>NUCLEOTIDE SEQUENCE [LARGE SCALE GENOMIC DNA]</scope>
    <source>
        <strain evidence="11">RhyTen1mFocal</strain>
    </source>
</reference>
<accession>A0AAD5W8M8</accession>
<keyword evidence="6" id="KW-0067">ATP-binding</keyword>
<keyword evidence="2" id="KW-0433">Leucine-rich repeat</keyword>
<dbReference type="GO" id="GO:0051707">
    <property type="term" value="P:response to other organism"/>
    <property type="evidence" value="ECO:0007669"/>
    <property type="project" value="UniProtKB-ARBA"/>
</dbReference>
<dbReference type="InterPro" id="IPR027417">
    <property type="entry name" value="P-loop_NTPase"/>
</dbReference>
<dbReference type="PANTHER" id="PTHR36766">
    <property type="entry name" value="PLANT BROAD-SPECTRUM MILDEW RESISTANCE PROTEIN RPW8"/>
    <property type="match status" value="1"/>
</dbReference>
<name>A0AAD5W8M8_9POAL</name>
<sequence>MVVVSAAAGIPWAISPVIDIVNKKIESYIEKYFQNAGTGEQFKEMKKSLREIRLMMATIEKQRIEKHEEVQLVQEIKDAIYEAEDVVKEFEYKLLEKEKFMEQQKLESVAIASQPLKKQKLDTAKDWIKSTYHTLREKGKELSGNLDWPILGDGEFKKQVKEVSESLVRAKASAEILIKLMNTNTYAKIQSSNQENESDTSSQICEEIIGRIEEREKIIELLFQKNKETPTIIQIEGPGGIGKTTLGRLVYNDPRVTEPRGQGYFELKIWLSVSENFDGIKLTKEMLKYVSPDFSPSNTNFNLLQKELKEKLASKRILLVLDNVWYVKHVNKKSSFEQYWLQFLAPLKNTKLGSKIIVTTREAVVDTTLESFGSVEMIKLGGLTDADSWSLLKLKAFGRKNQNNRHNLEPIGEELVKNLKGFPLAIRVVGTELRAKSDIDEWKRILNDNALDKSDIMGILLRSYEHLPDYLQPCFSYCSLFPKGYYLKPDRLVHMWIAQGFVNPREQKTSEEIGKSYFNELLDRLKLIDTSKSITMELGGHVQLHSVWRGGPAVFEVKKKYGWELDHLRDFNNIKGSLEINGLQNVASKQEAIKAQLGSKEYVTELKLDYRDLTSIAESNIEHNEILEVLRPHPNIERLSLKIWKYPGDKFPCWLESNWLSRLTYIEIGEHPGFKMLPALGQFSQLKNVSIYYFPAVSRIGGEFYGNGIFPSLEELEIFLMDGLEEWSSPRGVCSFPKLRKMKLSGCPDLFSHPEMESFCSLESVEIKNCPKIRSLPKLPVSLRVLRVEGLHPDLKQFYGNNIFPSLEELYIEDMKGLEEWSSPRVHHDLEEQLGNKNGPEWDKVATVSEWDKVAAVSGCYCSIKRAGTRLQAHGVKSG</sequence>
<dbReference type="GO" id="GO:0005524">
    <property type="term" value="F:ATP binding"/>
    <property type="evidence" value="ECO:0007669"/>
    <property type="project" value="UniProtKB-KW"/>
</dbReference>
<dbReference type="GO" id="GO:0043531">
    <property type="term" value="F:ADP binding"/>
    <property type="evidence" value="ECO:0007669"/>
    <property type="project" value="InterPro"/>
</dbReference>
<keyword evidence="3" id="KW-0677">Repeat</keyword>
<dbReference type="Gene3D" id="1.20.5.4130">
    <property type="match status" value="1"/>
</dbReference>
<protein>
    <recommendedName>
        <fullName evidence="13">NB-ARC domain-containing protein</fullName>
    </recommendedName>
</protein>
<dbReference type="Pfam" id="PF23559">
    <property type="entry name" value="WHD_DRP"/>
    <property type="match status" value="1"/>
</dbReference>
<dbReference type="Pfam" id="PF18052">
    <property type="entry name" value="Rx_N"/>
    <property type="match status" value="1"/>
</dbReference>
<keyword evidence="5" id="KW-0611">Plant defense</keyword>
<feature type="domain" description="Disease resistance N-terminal" evidence="8">
    <location>
        <begin position="23"/>
        <end position="100"/>
    </location>
</feature>
<dbReference type="Gene3D" id="3.80.10.10">
    <property type="entry name" value="Ribonuclease Inhibitor"/>
    <property type="match status" value="1"/>
</dbReference>
<evidence type="ECO:0000259" key="9">
    <source>
        <dbReference type="Pfam" id="PF23559"/>
    </source>
</evidence>
<dbReference type="InterPro" id="IPR036388">
    <property type="entry name" value="WH-like_DNA-bd_sf"/>
</dbReference>
<dbReference type="SUPFAM" id="SSF52540">
    <property type="entry name" value="P-loop containing nucleoside triphosphate hydrolases"/>
    <property type="match status" value="1"/>
</dbReference>
<gene>
    <name evidence="11" type="ORF">LUZ61_013429</name>
</gene>
<dbReference type="EMBL" id="JAMRDG010000002">
    <property type="protein sequence ID" value="KAJ3684265.1"/>
    <property type="molecule type" value="Genomic_DNA"/>
</dbReference>
<dbReference type="Gene3D" id="1.10.10.10">
    <property type="entry name" value="Winged helix-like DNA-binding domain superfamily/Winged helix DNA-binding domain"/>
    <property type="match status" value="1"/>
</dbReference>
<keyword evidence="12" id="KW-1185">Reference proteome</keyword>
<dbReference type="InterPro" id="IPR032675">
    <property type="entry name" value="LRR_dom_sf"/>
</dbReference>
<dbReference type="SUPFAM" id="SSF52058">
    <property type="entry name" value="L domain-like"/>
    <property type="match status" value="1"/>
</dbReference>